<dbReference type="PANTHER" id="PTHR30472:SF70">
    <property type="entry name" value="MOLYBDATE IMPORT SYSTEM PERMEASE PROTEIN MOLB"/>
    <property type="match status" value="1"/>
</dbReference>
<dbReference type="GO" id="GO:0022857">
    <property type="term" value="F:transmembrane transporter activity"/>
    <property type="evidence" value="ECO:0007669"/>
    <property type="project" value="InterPro"/>
</dbReference>
<feature type="transmembrane region" description="Helical" evidence="8">
    <location>
        <begin position="228"/>
        <end position="260"/>
    </location>
</feature>
<evidence type="ECO:0000256" key="4">
    <source>
        <dbReference type="ARBA" id="ARBA00022475"/>
    </source>
</evidence>
<feature type="transmembrane region" description="Helical" evidence="8">
    <location>
        <begin position="272"/>
        <end position="291"/>
    </location>
</feature>
<evidence type="ECO:0000256" key="2">
    <source>
        <dbReference type="ARBA" id="ARBA00007935"/>
    </source>
</evidence>
<dbReference type="EMBL" id="JAUPEV010000006">
    <property type="protein sequence ID" value="MDO7253226.1"/>
    <property type="molecule type" value="Genomic_DNA"/>
</dbReference>
<dbReference type="RefSeq" id="WP_305517071.1">
    <property type="nucleotide sequence ID" value="NZ_JAUPEV010000006.1"/>
</dbReference>
<dbReference type="GO" id="GO:0033214">
    <property type="term" value="P:siderophore-iron import into cell"/>
    <property type="evidence" value="ECO:0007669"/>
    <property type="project" value="TreeGrafter"/>
</dbReference>
<comment type="similarity">
    <text evidence="2">Belongs to the binding-protein-dependent transport system permease family. FecCD subfamily.</text>
</comment>
<feature type="transmembrane region" description="Helical" evidence="8">
    <location>
        <begin position="141"/>
        <end position="162"/>
    </location>
</feature>
<evidence type="ECO:0000313" key="9">
    <source>
        <dbReference type="EMBL" id="MDO7253226.1"/>
    </source>
</evidence>
<keyword evidence="5 8" id="KW-0812">Transmembrane</keyword>
<evidence type="ECO:0000256" key="7">
    <source>
        <dbReference type="ARBA" id="ARBA00023136"/>
    </source>
</evidence>
<dbReference type="Gene3D" id="1.10.3470.10">
    <property type="entry name" value="ABC transporter involved in vitamin B12 uptake, BtuC"/>
    <property type="match status" value="1"/>
</dbReference>
<evidence type="ECO:0000313" key="10">
    <source>
        <dbReference type="EMBL" id="MDP2539150.1"/>
    </source>
</evidence>
<keyword evidence="3" id="KW-0813">Transport</keyword>
<keyword evidence="6 8" id="KW-1133">Transmembrane helix</keyword>
<keyword evidence="4" id="KW-1003">Cell membrane</keyword>
<evidence type="ECO:0000256" key="8">
    <source>
        <dbReference type="SAM" id="Phobius"/>
    </source>
</evidence>
<feature type="transmembrane region" description="Helical" evidence="8">
    <location>
        <begin position="189"/>
        <end position="208"/>
    </location>
</feature>
<keyword evidence="7 8" id="KW-0472">Membrane</keyword>
<dbReference type="PANTHER" id="PTHR30472">
    <property type="entry name" value="FERRIC ENTEROBACTIN TRANSPORT SYSTEM PERMEASE PROTEIN"/>
    <property type="match status" value="1"/>
</dbReference>
<feature type="transmembrane region" description="Helical" evidence="8">
    <location>
        <begin position="88"/>
        <end position="107"/>
    </location>
</feature>
<gene>
    <name evidence="9" type="ORF">Q5I04_04800</name>
    <name evidence="10" type="ORF">Q5I06_05115</name>
</gene>
<dbReference type="CDD" id="cd06550">
    <property type="entry name" value="TM_ABC_iron-siderophores_like"/>
    <property type="match status" value="1"/>
</dbReference>
<dbReference type="Pfam" id="PF01032">
    <property type="entry name" value="FecCD"/>
    <property type="match status" value="1"/>
</dbReference>
<evidence type="ECO:0000313" key="12">
    <source>
        <dbReference type="Proteomes" id="UP001240777"/>
    </source>
</evidence>
<dbReference type="EMBL" id="JAUYZK010000006">
    <property type="protein sequence ID" value="MDP2539150.1"/>
    <property type="molecule type" value="Genomic_DNA"/>
</dbReference>
<comment type="caution">
    <text evidence="10">The sequence shown here is derived from an EMBL/GenBank/DDBJ whole genome shotgun (WGS) entry which is preliminary data.</text>
</comment>
<keyword evidence="12" id="KW-1185">Reference proteome</keyword>
<reference evidence="10 12" key="1">
    <citation type="submission" date="2023-07" db="EMBL/GenBank/DDBJ databases">
        <title>Unpublished Manusciprt.</title>
        <authorList>
            <person name="Aydin F."/>
            <person name="Tarhane S."/>
            <person name="Saticioglu I.B."/>
            <person name="Karakaya E."/>
            <person name="Abay S."/>
            <person name="Guran O."/>
            <person name="Bozkurt E."/>
            <person name="Uzum N."/>
            <person name="Olgun K."/>
            <person name="Jablonski D."/>
        </authorList>
    </citation>
    <scope>NUCLEOTIDE SEQUENCE</scope>
    <source>
        <strain evidence="12">faydin-H75</strain>
        <strain evidence="10">Faydin-H76</strain>
    </source>
</reference>
<evidence type="ECO:0000256" key="3">
    <source>
        <dbReference type="ARBA" id="ARBA00022448"/>
    </source>
</evidence>
<protein>
    <submittedName>
        <fullName evidence="10">Iron ABC transporter permease</fullName>
    </submittedName>
</protein>
<dbReference type="FunFam" id="1.10.3470.10:FF:000001">
    <property type="entry name" value="Vitamin B12 ABC transporter permease BtuC"/>
    <property type="match status" value="1"/>
</dbReference>
<sequence>MKKISVYALVVILAFIVLFLGASDIAWNHVWGNIYQHIFYGVPLNSDGVIVYEIRLPRVILAIIVGAILSGSGAIMQSMFKNPLIDPFLLGISSGAAFGCALSIGLFENLPLGILAFAGALGTSLLVIFIGKFAGGSSVSLVLSGVILSAFLSALSGSIKFFVDPQKAQAIVIWLLGSLSLASWDNVKIALLGVVIGFVPLFLLRWKINILGLGDSECLSLGISPYKMRFICIVCVSFACALAVSVSGTIGWIGLVVPHLGRILFGSDMRKLLPGSLALGALLLLGADTIARTLTSYDLPVGIVTAILGAPFFIFLLSQFSAKWNGR</sequence>
<evidence type="ECO:0000256" key="1">
    <source>
        <dbReference type="ARBA" id="ARBA00004651"/>
    </source>
</evidence>
<feature type="transmembrane region" description="Helical" evidence="8">
    <location>
        <begin position="297"/>
        <end position="317"/>
    </location>
</feature>
<dbReference type="AlphaFoldDB" id="A0AA90TF00"/>
<dbReference type="InterPro" id="IPR000522">
    <property type="entry name" value="ABC_transptr_permease_BtuC"/>
</dbReference>
<organism evidence="10 11">
    <name type="scientific">Helicobacter cappadocius</name>
    <dbReference type="NCBI Taxonomy" id="3063998"/>
    <lineage>
        <taxon>Bacteria</taxon>
        <taxon>Pseudomonadati</taxon>
        <taxon>Campylobacterota</taxon>
        <taxon>Epsilonproteobacteria</taxon>
        <taxon>Campylobacterales</taxon>
        <taxon>Helicobacteraceae</taxon>
        <taxon>Helicobacter</taxon>
    </lineage>
</organism>
<evidence type="ECO:0000256" key="6">
    <source>
        <dbReference type="ARBA" id="ARBA00022989"/>
    </source>
</evidence>
<feature type="transmembrane region" description="Helical" evidence="8">
    <location>
        <begin position="56"/>
        <end position="76"/>
    </location>
</feature>
<dbReference type="GO" id="GO:0005886">
    <property type="term" value="C:plasma membrane"/>
    <property type="evidence" value="ECO:0007669"/>
    <property type="project" value="UniProtKB-SubCell"/>
</dbReference>
<reference evidence="9" key="2">
    <citation type="submission" date="2023-07" db="EMBL/GenBank/DDBJ databases">
        <authorList>
            <person name="Aydin F."/>
            <person name="Tarhane S."/>
            <person name="Saticioglu I.B."/>
            <person name="Karakaya E."/>
            <person name="Abay S."/>
            <person name="Guran O."/>
            <person name="Bozkurt E."/>
            <person name="Uzum N."/>
            <person name="Olgun K."/>
            <person name="Jablonski D."/>
        </authorList>
    </citation>
    <scope>NUCLEOTIDE SEQUENCE</scope>
    <source>
        <strain evidence="9">Faydin-H75</strain>
    </source>
</reference>
<proteinExistence type="inferred from homology"/>
<name>A0AA90TF00_9HELI</name>
<dbReference type="InterPro" id="IPR037294">
    <property type="entry name" value="ABC_BtuC-like"/>
</dbReference>
<dbReference type="SUPFAM" id="SSF81345">
    <property type="entry name" value="ABC transporter involved in vitamin B12 uptake, BtuC"/>
    <property type="match status" value="1"/>
</dbReference>
<reference evidence="9 11" key="3">
    <citation type="journal article" date="2024" name="Syst. Appl. Microbiol.">
        <title>Helicobacter cappadocius sp. nov., from lizards: The first psychrotrophic Helicobacter species.</title>
        <authorList>
            <person name="Aydin F."/>
            <person name="Tarhane S."/>
            <person name="Karakaya E."/>
            <person name="Abay S."/>
            <person name="Kayman T."/>
            <person name="Guran O."/>
            <person name="Bozkurt E."/>
            <person name="Uzum N."/>
            <person name="Avci A."/>
            <person name="Olgun K."/>
            <person name="Jablonski D."/>
            <person name="Guran C."/>
            <person name="Burcin Saticioglu I."/>
        </authorList>
    </citation>
    <scope>NUCLEOTIDE SEQUENCE [LARGE SCALE GENOMIC DNA]</scope>
    <source>
        <strain evidence="9">Faydin-H75</strain>
        <strain evidence="11">faydin-H76</strain>
    </source>
</reference>
<feature type="transmembrane region" description="Helical" evidence="8">
    <location>
        <begin position="113"/>
        <end position="134"/>
    </location>
</feature>
<accession>A0AA90TF00</accession>
<dbReference type="Proteomes" id="UP001177258">
    <property type="component" value="Unassembled WGS sequence"/>
</dbReference>
<comment type="subcellular location">
    <subcellularLocation>
        <location evidence="1">Cell membrane</location>
        <topology evidence="1">Multi-pass membrane protein</topology>
    </subcellularLocation>
</comment>
<evidence type="ECO:0000313" key="11">
    <source>
        <dbReference type="Proteomes" id="UP001177258"/>
    </source>
</evidence>
<dbReference type="Proteomes" id="UP001240777">
    <property type="component" value="Unassembled WGS sequence"/>
</dbReference>
<evidence type="ECO:0000256" key="5">
    <source>
        <dbReference type="ARBA" id="ARBA00022692"/>
    </source>
</evidence>